<name>A0A918X5N2_9ACTN</name>
<accession>A0A918X5N2</accession>
<feature type="region of interest" description="Disordered" evidence="1">
    <location>
        <begin position="247"/>
        <end position="306"/>
    </location>
</feature>
<keyword evidence="4" id="KW-1185">Reference proteome</keyword>
<evidence type="ECO:0000313" key="4">
    <source>
        <dbReference type="Proteomes" id="UP000654947"/>
    </source>
</evidence>
<protein>
    <recommendedName>
        <fullName evidence="2">Cytoskeleton protein RodZ-like C-terminal domain-containing protein</fullName>
    </recommendedName>
</protein>
<evidence type="ECO:0000313" key="3">
    <source>
        <dbReference type="EMBL" id="GHD14344.1"/>
    </source>
</evidence>
<dbReference type="InterPro" id="IPR050400">
    <property type="entry name" value="Bact_Cytoskel_RodZ"/>
</dbReference>
<evidence type="ECO:0000259" key="2">
    <source>
        <dbReference type="Pfam" id="PF13464"/>
    </source>
</evidence>
<sequence length="404" mass="43037">MCMATIGQSLSAARIAAGYTVADLSTRTRIRPKVLNGIEEEDFVPCGGDFYARGHIRSICRFLGLDPEPLLAEFDQEHAGHGAPVFVPLPRHVAGSPATARIAAAAREQAEELPEEGDEPMAGPPPRRIIDDTEPDAGAARPSHFERDRNPYRTVPDPRSKKKNGPRREPVPEPRGRHRTPAHAGKGAGAERRSPRPVVTGTDAPDRGGEALRRHWPWALVAAVVLAGAVVGVRAWNGEETNPLRTALDVMRDDNGNVDSSSGAGEAEDGDRTHVDPAGEGTSDPLGAEQPSEPAEEEEPAEFTVRLTADERIWVQVTGEGGDEGAPDGSTLERVEENAEESEDLFTGFLSQGQSWEHTGQEQLRVWAGNAGAVAVSIDGEDIGALGEHGEVKEVGIEADGFGG</sequence>
<dbReference type="InterPro" id="IPR010982">
    <property type="entry name" value="Lambda_DNA-bd_dom_sf"/>
</dbReference>
<dbReference type="Gene3D" id="1.10.260.40">
    <property type="entry name" value="lambda repressor-like DNA-binding domains"/>
    <property type="match status" value="1"/>
</dbReference>
<dbReference type="InterPro" id="IPR025194">
    <property type="entry name" value="RodZ-like_C"/>
</dbReference>
<dbReference type="AlphaFoldDB" id="A0A918X5N2"/>
<proteinExistence type="predicted"/>
<reference evidence="3 4" key="1">
    <citation type="journal article" date="2014" name="Int. J. Syst. Evol. Microbiol.">
        <title>Complete genome sequence of Corynebacterium casei LMG S-19264T (=DSM 44701T), isolated from a smear-ripened cheese.</title>
        <authorList>
            <consortium name="US DOE Joint Genome Institute (JGI-PGF)"/>
            <person name="Walter F."/>
            <person name="Albersmeier A."/>
            <person name="Kalinowski J."/>
            <person name="Ruckert C."/>
        </authorList>
    </citation>
    <scope>NUCLEOTIDE SEQUENCE [LARGE SCALE GENOMIC DNA]</scope>
    <source>
        <strain evidence="3 4">KCTC 19473</strain>
    </source>
</reference>
<dbReference type="Proteomes" id="UP000654947">
    <property type="component" value="Unassembled WGS sequence"/>
</dbReference>
<gene>
    <name evidence="3" type="ORF">GCM10007147_00290</name>
</gene>
<dbReference type="PANTHER" id="PTHR34475">
    <property type="match status" value="1"/>
</dbReference>
<feature type="domain" description="Cytoskeleton protein RodZ-like C-terminal" evidence="2">
    <location>
        <begin position="342"/>
        <end position="394"/>
    </location>
</feature>
<feature type="region of interest" description="Disordered" evidence="1">
    <location>
        <begin position="98"/>
        <end position="208"/>
    </location>
</feature>
<dbReference type="GO" id="GO:0003677">
    <property type="term" value="F:DNA binding"/>
    <property type="evidence" value="ECO:0007669"/>
    <property type="project" value="InterPro"/>
</dbReference>
<feature type="compositionally biased region" description="Low complexity" evidence="1">
    <location>
        <begin position="98"/>
        <end position="107"/>
    </location>
</feature>
<feature type="compositionally biased region" description="Basic and acidic residues" evidence="1">
    <location>
        <begin position="166"/>
        <end position="175"/>
    </location>
</feature>
<dbReference type="Pfam" id="PF13464">
    <property type="entry name" value="RodZ_C"/>
    <property type="match status" value="1"/>
</dbReference>
<dbReference type="Pfam" id="PF13413">
    <property type="entry name" value="HTH_25"/>
    <property type="match status" value="1"/>
</dbReference>
<comment type="caution">
    <text evidence="3">The sequence shown here is derived from an EMBL/GenBank/DDBJ whole genome shotgun (WGS) entry which is preliminary data.</text>
</comment>
<dbReference type="SUPFAM" id="SSF47413">
    <property type="entry name" value="lambda repressor-like DNA-binding domains"/>
    <property type="match status" value="1"/>
</dbReference>
<dbReference type="EMBL" id="BMXL01000001">
    <property type="protein sequence ID" value="GHD14344.1"/>
    <property type="molecule type" value="Genomic_DNA"/>
</dbReference>
<feature type="compositionally biased region" description="Basic and acidic residues" evidence="1">
    <location>
        <begin position="143"/>
        <end position="159"/>
    </location>
</feature>
<organism evidence="3 4">
    <name type="scientific">Nocardiopsis kunsanensis</name>
    <dbReference type="NCBI Taxonomy" id="141693"/>
    <lineage>
        <taxon>Bacteria</taxon>
        <taxon>Bacillati</taxon>
        <taxon>Actinomycetota</taxon>
        <taxon>Actinomycetes</taxon>
        <taxon>Streptosporangiales</taxon>
        <taxon>Nocardiopsidaceae</taxon>
        <taxon>Nocardiopsis</taxon>
    </lineage>
</organism>
<dbReference type="PANTHER" id="PTHR34475:SF1">
    <property type="entry name" value="CYTOSKELETON PROTEIN RODZ"/>
    <property type="match status" value="1"/>
</dbReference>
<evidence type="ECO:0000256" key="1">
    <source>
        <dbReference type="SAM" id="MobiDB-lite"/>
    </source>
</evidence>